<dbReference type="VEuPathDB" id="PlasmoDB:PfKH02_120045200"/>
<dbReference type="InterPro" id="IPR054595">
    <property type="entry name" value="DBL_C"/>
</dbReference>
<dbReference type="VEuPathDB" id="PlasmoDB:PfNF166_080013000"/>
<feature type="domain" description="Cysteine-rich interdomain region 1 gamma" evidence="5">
    <location>
        <begin position="1276"/>
        <end position="1327"/>
    </location>
</feature>
<keyword evidence="2" id="KW-0812">Transmembrane</keyword>
<dbReference type="Pfam" id="PF03011">
    <property type="entry name" value="PFEMP"/>
    <property type="match status" value="2"/>
</dbReference>
<feature type="compositionally biased region" description="Basic and acidic residues" evidence="1">
    <location>
        <begin position="681"/>
        <end position="698"/>
    </location>
</feature>
<dbReference type="Gene3D" id="1.20.58.830">
    <property type="match status" value="3"/>
</dbReference>
<dbReference type="Gene3D" id="1.20.58.1930">
    <property type="match status" value="1"/>
</dbReference>
<feature type="region of interest" description="Disordered" evidence="1">
    <location>
        <begin position="216"/>
        <end position="238"/>
    </location>
</feature>
<dbReference type="FunFam" id="1.20.58.1930:FF:000001">
    <property type="entry name" value="Erythrocyte membrane protein 1, PfEMP1"/>
    <property type="match status" value="1"/>
</dbReference>
<feature type="non-terminal residue" evidence="7">
    <location>
        <position position="1620"/>
    </location>
</feature>
<dbReference type="InterPro" id="IPR041480">
    <property type="entry name" value="CIDR1_gamma"/>
</dbReference>
<dbReference type="FunFam" id="1.20.58.830:FF:000009">
    <property type="entry name" value="Erythrocyte membrane protein 1, PfEMP1"/>
    <property type="match status" value="1"/>
</dbReference>
<feature type="domain" description="Duffy-antigen binding" evidence="4">
    <location>
        <begin position="784"/>
        <end position="1022"/>
    </location>
</feature>
<feature type="compositionally biased region" description="Polar residues" evidence="1">
    <location>
        <begin position="772"/>
        <end position="781"/>
    </location>
</feature>
<feature type="region of interest" description="Disordered" evidence="1">
    <location>
        <begin position="800"/>
        <end position="829"/>
    </location>
</feature>
<feature type="region of interest" description="Disordered" evidence="1">
    <location>
        <begin position="1048"/>
        <end position="1078"/>
    </location>
</feature>
<feature type="domain" description="Duffy-binding-like" evidence="6">
    <location>
        <begin position="127"/>
        <end position="289"/>
    </location>
</feature>
<evidence type="ECO:0000256" key="2">
    <source>
        <dbReference type="SAM" id="Phobius"/>
    </source>
</evidence>
<dbReference type="VEuPathDB" id="PlasmoDB:PfNF54_040018500"/>
<dbReference type="InterPro" id="IPR008602">
    <property type="entry name" value="Duffy-antigen-binding"/>
</dbReference>
<dbReference type="VEuPathDB" id="PlasmoDB:PfTG01_120046000"/>
<feature type="domain" description="Duffy-binding-like" evidence="3">
    <location>
        <begin position="1343"/>
        <end position="1481"/>
    </location>
</feature>
<organism evidence="7">
    <name type="scientific">Plasmodium falciparum</name>
    <name type="common">malaria parasite P. falciparum</name>
    <dbReference type="NCBI Taxonomy" id="5833"/>
    <lineage>
        <taxon>Eukaryota</taxon>
        <taxon>Sar</taxon>
        <taxon>Alveolata</taxon>
        <taxon>Apicomplexa</taxon>
        <taxon>Aconoidasida</taxon>
        <taxon>Haemosporida</taxon>
        <taxon>Plasmodiidae</taxon>
        <taxon>Plasmodium</taxon>
        <taxon>Plasmodium (Laverania)</taxon>
    </lineage>
</organism>
<dbReference type="VEuPathDB" id="PlasmoDB:PfML01_120046900"/>
<dbReference type="Gene3D" id="1.20.1310.20">
    <property type="entry name" value="Duffy-antigen binding domain"/>
    <property type="match status" value="2"/>
</dbReference>
<dbReference type="GO" id="GO:0016020">
    <property type="term" value="C:membrane"/>
    <property type="evidence" value="ECO:0007669"/>
    <property type="project" value="InterPro"/>
</dbReference>
<feature type="compositionally biased region" description="Pro residues" evidence="1">
    <location>
        <begin position="1571"/>
        <end position="1591"/>
    </location>
</feature>
<feature type="compositionally biased region" description="Polar residues" evidence="1">
    <location>
        <begin position="1061"/>
        <end position="1073"/>
    </location>
</feature>
<dbReference type="VEuPathDB" id="PlasmoDB:PfDd2_110053300"/>
<feature type="compositionally biased region" description="Low complexity" evidence="1">
    <location>
        <begin position="296"/>
        <end position="308"/>
    </location>
</feature>
<keyword evidence="2" id="KW-1133">Transmembrane helix</keyword>
<dbReference type="VEuPathDB" id="PlasmoDB:PfSD01_070028900"/>
<feature type="region of interest" description="Disordered" evidence="1">
    <location>
        <begin position="740"/>
        <end position="786"/>
    </location>
</feature>
<feature type="compositionally biased region" description="Polar residues" evidence="1">
    <location>
        <begin position="970"/>
        <end position="981"/>
    </location>
</feature>
<feature type="region of interest" description="Disordered" evidence="1">
    <location>
        <begin position="960"/>
        <end position="986"/>
    </location>
</feature>
<feature type="compositionally biased region" description="Acidic residues" evidence="1">
    <location>
        <begin position="1492"/>
        <end position="1504"/>
    </location>
</feature>
<evidence type="ECO:0000259" key="4">
    <source>
        <dbReference type="Pfam" id="PF05424"/>
    </source>
</evidence>
<dbReference type="Pfam" id="PF18562">
    <property type="entry name" value="CIDR1_gamma"/>
    <property type="match status" value="1"/>
</dbReference>
<feature type="domain" description="Duffy-binding-like" evidence="6">
    <location>
        <begin position="1092"/>
        <end position="1227"/>
    </location>
</feature>
<feature type="domain" description="Duffy-binding-like" evidence="3">
    <location>
        <begin position="477"/>
        <end position="634"/>
    </location>
</feature>
<evidence type="ECO:0000259" key="5">
    <source>
        <dbReference type="Pfam" id="PF18562"/>
    </source>
</evidence>
<feature type="region of interest" description="Disordered" evidence="1">
    <location>
        <begin position="1475"/>
        <end position="1598"/>
    </location>
</feature>
<dbReference type="VEuPathDB" id="PlasmoDB:PfKE01_100005500"/>
<feature type="compositionally biased region" description="Basic and acidic residues" evidence="1">
    <location>
        <begin position="1537"/>
        <end position="1549"/>
    </location>
</feature>
<dbReference type="VEuPathDB" id="PlasmoDB:PfNF54_120044900"/>
<protein>
    <submittedName>
        <fullName evidence="7">Erythrocyte membrane protein 1</fullName>
    </submittedName>
</protein>
<dbReference type="VEuPathDB" id="PlasmoDB:PfGN01_090005700"/>
<accession>A0A191VZ31</accession>
<feature type="transmembrane region" description="Helical" evidence="2">
    <location>
        <begin position="1598"/>
        <end position="1619"/>
    </location>
</feature>
<dbReference type="VEuPathDB" id="PlasmoDB:PF3D7_0412900"/>
<feature type="domain" description="Duffy-antigen binding" evidence="4">
    <location>
        <begin position="1"/>
        <end position="123"/>
    </location>
</feature>
<dbReference type="VEuPathDB" id="PlasmoDB:PF3D7_1240600"/>
<evidence type="ECO:0000259" key="3">
    <source>
        <dbReference type="Pfam" id="PF03011"/>
    </source>
</evidence>
<dbReference type="VEuPathDB" id="PlasmoDB:PfIT_040017400"/>
<evidence type="ECO:0000313" key="7">
    <source>
        <dbReference type="EMBL" id="ANJ20974.1"/>
    </source>
</evidence>
<feature type="compositionally biased region" description="Polar residues" evidence="1">
    <location>
        <begin position="802"/>
        <end position="829"/>
    </location>
</feature>
<dbReference type="FunFam" id="1.20.58.830:FF:000004">
    <property type="entry name" value="Erythrocyte membrane protein 1, PfEMP1"/>
    <property type="match status" value="1"/>
</dbReference>
<gene>
    <name evidence="7" type="primary">var</name>
</gene>
<dbReference type="Pfam" id="PF05424">
    <property type="entry name" value="Duffy_binding"/>
    <property type="match status" value="2"/>
</dbReference>
<proteinExistence type="predicted"/>
<dbReference type="InterPro" id="IPR004258">
    <property type="entry name" value="DBL"/>
</dbReference>
<dbReference type="VEuPathDB" id="PlasmoDB:PfML01_040018400"/>
<dbReference type="EMBL" id="KX154854">
    <property type="protein sequence ID" value="ANJ20974.1"/>
    <property type="molecule type" value="Genomic_DNA"/>
</dbReference>
<dbReference type="InterPro" id="IPR042202">
    <property type="entry name" value="Duffy-ag-bd_sf"/>
</dbReference>
<dbReference type="SUPFAM" id="SSF140924">
    <property type="entry name" value="Duffy binding domain-like"/>
    <property type="match status" value="4"/>
</dbReference>
<feature type="compositionally biased region" description="Acidic residues" evidence="1">
    <location>
        <begin position="660"/>
        <end position="680"/>
    </location>
</feature>
<dbReference type="Pfam" id="PF22672">
    <property type="entry name" value="DBL_C"/>
    <property type="match status" value="2"/>
</dbReference>
<feature type="region of interest" description="Disordered" evidence="1">
    <location>
        <begin position="636"/>
        <end position="710"/>
    </location>
</feature>
<feature type="region of interest" description="Disordered" evidence="1">
    <location>
        <begin position="288"/>
        <end position="311"/>
    </location>
</feature>
<reference evidence="7" key="1">
    <citation type="journal article" date="2016" name="EMBO Mol. Med.">
        <title>Plasmodium falciparum var genes expressed in children with severe malaria encode CIDRalpha1 domains.</title>
        <authorList>
            <person name="Jespersen J.S."/>
            <person name="Wang C.W."/>
            <person name="Mkumbaye S.I."/>
            <person name="Minja D.T."/>
            <person name="Petersen B."/>
            <person name="Turner L."/>
            <person name="Petersen J.E."/>
            <person name="Lusingu J.P."/>
            <person name="Theander T.G."/>
            <person name="Lavstsen T."/>
        </authorList>
    </citation>
    <scope>NUCLEOTIDE SEQUENCE</scope>
    <source>
        <strain evidence="7">1869-1</strain>
    </source>
</reference>
<evidence type="ECO:0000256" key="1">
    <source>
        <dbReference type="SAM" id="MobiDB-lite"/>
    </source>
</evidence>
<dbReference type="GO" id="GO:0046789">
    <property type="term" value="F:host cell surface receptor binding"/>
    <property type="evidence" value="ECO:0007669"/>
    <property type="project" value="InterPro"/>
</dbReference>
<name>A0A191VZ31_PLAFA</name>
<feature type="non-terminal residue" evidence="7">
    <location>
        <position position="1"/>
    </location>
</feature>
<sequence>DIVRGKDLYSGITKKKKQRKQLDDNLKTIFDKIKKSDNKLTSLKDDQIREYWWALNRQDVWKAITCGTHKGDTYFRPTCSDSERSGTLSQANNYCRCNDDNPDDDKPNIDPPTYFDYVPQYLRWFEEWAEDFCRKKKKYVGIVKKYCREKYKSGNEPRYCSRNGYDCEQTINKIGKLVIGKGCISCLYACNPYEKWIDNQRKQFLKQRGEYENVIKRKSSSDSGNGREKRAAGSSGNNSNYDGYESKFYKILKIDYQNVEKFLEKLSNEEICKKINDEEEGKINFEKVNTGGTAGTSGASSTSGASGTNDETKGTFYRSKYCQPCPECGVEREGDKGWKNKSDNEQCRIKLYRPINDEECTPINFLYSGEGEKDIETKLNEFCAPANGDTTNSGVNSVAGGAGGSGGNSDSKELYQYWKCYQPEELTYGDQKGEINEVYNKRVQTGGGLCILKNKKHKRGNNSSNEPEQFQKTYNDFFNFWVAHMLKDSIHWRTKRLSKCINNSNETKACKNGCNTKCGCFQKWVDQKKKTEWDAIKKHFKKQKNMKDGFGNDIDPGIILDGVLEKDVLLESIKSGYGKPEDIKYIEALLDEEKKREEEDEATAIAGDENKNTIDKLLNHELTDAQKCIKKCEEQKKQKAQPAEDGAGRATDPSPAPPDNVEEEEIDDDEDEEEVPDGEVEEKGSSEKTAKEEEKAEAVEEPPATDPSAEVCATVAEALKDDKSLKEACNLKYVKGKNYGWRCIAPSGSGSTATREGGDRGGQSRAKREASGDTTSGSSEKGSICVPPRRRKLYVTPLTKLTGDNTAASQGEKSPQVSTSETASSQAPNGDSLLLTAFVESAAIETFFLWHKYKEQWLAQKKAEQGQNGLLFGTTAVPGAAGGGAQQPGSVSDDPDKQLASGNIPTEFLRQMFYTLGDYRDICIGKTPDGIDTVSASGNTNGESDMQKIKKAIDEFLNKQSGNEAGGPASPSSKDPGQTTTKPEDWWKTNGQHIWHGMICALTYKDSEQKGGGGNPTVDEQVKKAFFGENGTSNEPTKYKYTEAKLEEENNGPKPTGASPKPQTEASSTSDNTPPKLKDFVVRPPYFRYLEEWGETFCRQRARMLKDVNDNCMDDSGTKQKYSGDGEDCEDIFNNEYNVLPDLSSRCAKPCRSYKKWIERKKIEFTKQENAYNNQKENVQNNNGFYTRIQNCNEAKDFLQKLGLCKKDNGSSTVDFNKEGDTFQHTKHCNPCSQFKIDCQKAKCTSGGINEKCNVKKNGNDYITASDIENGGNSTHKLDMLVSDNSKSGNGFNDLPECENANIFKGIRKDEWKCRNFCGYVVCKPKNVNGEAKGKHIIQIRALVKRWVEYFFEDYNKIKHKISHRIKNGEISPCIKNCVEKWVDQKRKEWKEITERFKDQYKNDNSDDYKLTSFLETLIPQIPVANVQNDVKKVIKLSKFDNSCGCSADASAQKNDGHEDAIDCMLQKLEDKAKNCPGKRSGEPCPQTTSENPDDEDEQLEEEIEVKAPNICPQLPKPQAEDEGKCEEDTVLPSPGPKDDSEKDEKKEENSEDTTAAEGEESGAPGSSGAPSPPEPAPAPAPHPQPPPPLPSDNTSDILKTTIPFGIALALTSIVFLYLK</sequence>
<evidence type="ECO:0000259" key="6">
    <source>
        <dbReference type="Pfam" id="PF22672"/>
    </source>
</evidence>
<dbReference type="VEuPathDB" id="PlasmoDB:PfHB3_050038500"/>
<keyword evidence="2" id="KW-0472">Membrane</keyword>